<dbReference type="GeneID" id="4812409"/>
<dbReference type="RefSeq" id="XP_001352606.2">
    <property type="nucleotide sequence ID" value="XM_001352570.4"/>
</dbReference>
<dbReference type="GO" id="GO:0006357">
    <property type="term" value="P:regulation of transcription by RNA polymerase II"/>
    <property type="evidence" value="ECO:0007669"/>
    <property type="project" value="TreeGrafter"/>
</dbReference>
<feature type="domain" description="C2H2-type" evidence="6">
    <location>
        <begin position="395"/>
        <end position="424"/>
    </location>
</feature>
<feature type="domain" description="C2H2-type" evidence="6">
    <location>
        <begin position="365"/>
        <end position="394"/>
    </location>
</feature>
<dbReference type="FunFam" id="3.30.160.60:FF:000349">
    <property type="entry name" value="metal regulatory transcription factor 1"/>
    <property type="match status" value="1"/>
</dbReference>
<dbReference type="InParanoid" id="Q29EF7"/>
<evidence type="ECO:0000313" key="7">
    <source>
        <dbReference type="Proteomes" id="UP000001819"/>
    </source>
</evidence>
<keyword evidence="2" id="KW-0677">Repeat</keyword>
<evidence type="ECO:0000259" key="6">
    <source>
        <dbReference type="PROSITE" id="PS50157"/>
    </source>
</evidence>
<dbReference type="STRING" id="46245.Q29EF7"/>
<evidence type="ECO:0000256" key="3">
    <source>
        <dbReference type="ARBA" id="ARBA00022771"/>
    </source>
</evidence>
<feature type="domain" description="C2H2-type" evidence="6">
    <location>
        <begin position="425"/>
        <end position="454"/>
    </location>
</feature>
<protein>
    <submittedName>
        <fullName evidence="8">Uncharacterized protein MTF-1 isoform X1</fullName>
    </submittedName>
</protein>
<dbReference type="GO" id="GO:0008270">
    <property type="term" value="F:zinc ion binding"/>
    <property type="evidence" value="ECO:0007669"/>
    <property type="project" value="UniProtKB-KW"/>
</dbReference>
<dbReference type="InterPro" id="IPR051061">
    <property type="entry name" value="Zinc_finger_trans_reg"/>
</dbReference>
<feature type="domain" description="C2H2-type" evidence="6">
    <location>
        <begin position="512"/>
        <end position="541"/>
    </location>
</feature>
<dbReference type="PROSITE" id="PS00028">
    <property type="entry name" value="ZINC_FINGER_C2H2_1"/>
    <property type="match status" value="6"/>
</dbReference>
<keyword evidence="4" id="KW-0862">Zinc</keyword>
<dbReference type="Gene3D" id="3.30.160.60">
    <property type="entry name" value="Classic Zinc Finger"/>
    <property type="match status" value="6"/>
</dbReference>
<dbReference type="OMA" id="LMAMAYE"/>
<accession>A0A6I8UAX8</accession>
<dbReference type="PANTHER" id="PTHR46179:SF25">
    <property type="entry name" value="METAL RESPONSE ELEMENT-BINDING TRANSCRIPTION FACTOR-1, ISOFORM C"/>
    <property type="match status" value="1"/>
</dbReference>
<feature type="compositionally biased region" description="Polar residues" evidence="5">
    <location>
        <begin position="39"/>
        <end position="58"/>
    </location>
</feature>
<organism evidence="7 8">
    <name type="scientific">Drosophila pseudoobscura pseudoobscura</name>
    <name type="common">Fruit fly</name>
    <dbReference type="NCBI Taxonomy" id="46245"/>
    <lineage>
        <taxon>Eukaryota</taxon>
        <taxon>Metazoa</taxon>
        <taxon>Ecdysozoa</taxon>
        <taxon>Arthropoda</taxon>
        <taxon>Hexapoda</taxon>
        <taxon>Insecta</taxon>
        <taxon>Pterygota</taxon>
        <taxon>Neoptera</taxon>
        <taxon>Endopterygota</taxon>
        <taxon>Diptera</taxon>
        <taxon>Brachycera</taxon>
        <taxon>Muscomorpha</taxon>
        <taxon>Ephydroidea</taxon>
        <taxon>Drosophilidae</taxon>
        <taxon>Drosophila</taxon>
        <taxon>Sophophora</taxon>
    </lineage>
</organism>
<dbReference type="InterPro" id="IPR036236">
    <property type="entry name" value="Znf_C2H2_sf"/>
</dbReference>
<feature type="region of interest" description="Disordered" evidence="5">
    <location>
        <begin position="277"/>
        <end position="305"/>
    </location>
</feature>
<dbReference type="AlphaFoldDB" id="Q29EF7"/>
<evidence type="ECO:0000256" key="4">
    <source>
        <dbReference type="ARBA" id="ARBA00022833"/>
    </source>
</evidence>
<feature type="compositionally biased region" description="Low complexity" evidence="5">
    <location>
        <begin position="284"/>
        <end position="300"/>
    </location>
</feature>
<feature type="region of interest" description="Disordered" evidence="5">
    <location>
        <begin position="525"/>
        <end position="582"/>
    </location>
</feature>
<reference evidence="8" key="1">
    <citation type="submission" date="2025-08" db="UniProtKB">
        <authorList>
            <consortium name="RefSeq"/>
        </authorList>
    </citation>
    <scope>IDENTIFICATION</scope>
    <source>
        <strain evidence="8">MV-25-SWS-2005</strain>
        <tissue evidence="8">Whole body</tissue>
    </source>
</reference>
<proteinExistence type="predicted"/>
<dbReference type="eggNOG" id="KOG1721">
    <property type="taxonomic scope" value="Eukaryota"/>
</dbReference>
<dbReference type="SMR" id="Q29EF7"/>
<feature type="compositionally biased region" description="Basic residues" evidence="5">
    <location>
        <begin position="529"/>
        <end position="553"/>
    </location>
</feature>
<dbReference type="InterPro" id="IPR013087">
    <property type="entry name" value="Znf_C2H2_type"/>
</dbReference>
<keyword evidence="1" id="KW-0479">Metal-binding</keyword>
<dbReference type="Bgee" id="FBgn0077666">
    <property type="expression patterns" value="Expressed in female reproductive system and 2 other cell types or tissues"/>
</dbReference>
<dbReference type="FunFam" id="3.30.160.60:FF:000072">
    <property type="entry name" value="zinc finger protein 143 isoform X1"/>
    <property type="match status" value="4"/>
</dbReference>
<dbReference type="SUPFAM" id="SSF57667">
    <property type="entry name" value="beta-beta-alpha zinc fingers"/>
    <property type="match status" value="4"/>
</dbReference>
<evidence type="ECO:0000256" key="5">
    <source>
        <dbReference type="SAM" id="MobiDB-lite"/>
    </source>
</evidence>
<keyword evidence="3" id="KW-0863">Zinc-finger</keyword>
<dbReference type="GO" id="GO:0005634">
    <property type="term" value="C:nucleus"/>
    <property type="evidence" value="ECO:0007669"/>
    <property type="project" value="UniProtKB-ARBA"/>
</dbReference>
<dbReference type="FunFam" id="3.30.160.60:FF:000397">
    <property type="entry name" value="Metal regulatory transcription factor 1"/>
    <property type="match status" value="1"/>
</dbReference>
<accession>Q29EF7</accession>
<dbReference type="PROSITE" id="PS50157">
    <property type="entry name" value="ZINC_FINGER_C2H2_2"/>
    <property type="match status" value="6"/>
</dbReference>
<dbReference type="KEGG" id="dpo:4812409"/>
<name>Q29EF7_DROPS</name>
<feature type="region of interest" description="Disordered" evidence="5">
    <location>
        <begin position="1"/>
        <end position="58"/>
    </location>
</feature>
<evidence type="ECO:0000256" key="2">
    <source>
        <dbReference type="ARBA" id="ARBA00022737"/>
    </source>
</evidence>
<dbReference type="Pfam" id="PF00096">
    <property type="entry name" value="zf-C2H2"/>
    <property type="match status" value="6"/>
</dbReference>
<dbReference type="PANTHER" id="PTHR46179">
    <property type="entry name" value="ZINC FINGER PROTEIN"/>
    <property type="match status" value="1"/>
</dbReference>
<evidence type="ECO:0000313" key="8">
    <source>
        <dbReference type="RefSeq" id="XP_001352606.2"/>
    </source>
</evidence>
<dbReference type="SMART" id="SM00355">
    <property type="entry name" value="ZnF_C2H2"/>
    <property type="match status" value="6"/>
</dbReference>
<sequence length="1046" mass="112455">MDTNTSSSEEKQEQHYYQHTWKLANNHGNSLSDSRDYDTNSSRTSLSGSPPATASSSELQLDFASFERKPLASLLMPKLESDDRSAGVIHSDILSIYGLPTSASVASTAGSTNGEQQVLSPIELGLTLETDDHEMSTAATYALFADVPQAQTQTIIKMDEREDDNYDDDVFTLRPLTSSSSMGPDPGQLTLTPLPITVIPITYHHHHHTETIATSLNEVPLIATVSTEDSSSQVYNLDDICFTLEYQFQNQKLVQVQPPTVVSLSMLTTSEALPEATTTHCDNGHTNTNSISSNHNSGSSEPTSPAYFTIETSYVDDYDQNEPDEDNDLARCIRPEALHKEGEREDDDQLMAMGYESSDEALSRYRCNYENCYRSYSTIGNLRTHLKTHTGDYSFKCPEDGCNKAFLTSYSLKIHVRVHTKVKPYECEVNGCDKAFNTRYRLHAHLRLHNGETFNCEMCQKCFTTLSDLKKHMRTHTQERPYKCPEDACGKAFTASHHLKTHKRTHTGEKPYPCQEDSCQKSFSTSHSLKSHKRTHQRQLINKGKKKSRRSQKQPHTELDQQEQQEIIPSPSEAEAEAETETQHTEMLIINPGSHCSETTSTDSGVVVHTLTSHEQLPNVFVLPEQSQAYQLSYAAEEEIPSPWIDAGVLVSKPIIPMAPLTDACVALATEMPSFVDLKPSFGNAVSGNIGELPMPPPPMDVEMKASSSSVTPPTPTLELNQQNIDDLLKHDSYENDEDMETESLLNDILMTIDNNSALLQATLHQAAQVPSDASGLVELDIRDNKPTLKQITADAGICNCTNCKCDQSKSCHGDDCGAVTAPKTKTTTTVAANGGKRICGSVATKKVSKRDAEMNQNIEDVALLLQNLASMGSGSSSSGGGGCCGGGGGAAAKPARSDGSCCGKSPAPDPPAAKSGCGCGCAKTPASPNPAISGGCCGVGGSAAATPPPPPPPSGGCCSGQKSQAAAAAAAPASSCCSGKAQAQAKPVISSAPATALKGNSCTCKSPAEGVANGCCVVICIKTLQALRKVLTRRNLNLMLCPQQN</sequence>
<feature type="domain" description="C2H2-type" evidence="6">
    <location>
        <begin position="454"/>
        <end position="481"/>
    </location>
</feature>
<feature type="domain" description="C2H2-type" evidence="6">
    <location>
        <begin position="482"/>
        <end position="511"/>
    </location>
</feature>
<dbReference type="Proteomes" id="UP000001819">
    <property type="component" value="Chromosome X"/>
</dbReference>
<evidence type="ECO:0000256" key="1">
    <source>
        <dbReference type="ARBA" id="ARBA00022723"/>
    </source>
</evidence>
<dbReference type="HOGENOM" id="CLU_012927_0_0_1"/>
<dbReference type="FunCoup" id="Q29EF7">
    <property type="interactions" value="345"/>
</dbReference>
<keyword evidence="7" id="KW-1185">Reference proteome</keyword>
<gene>
    <name evidence="8" type="primary">MTF-1</name>
</gene>